<feature type="non-terminal residue" evidence="1">
    <location>
        <position position="88"/>
    </location>
</feature>
<evidence type="ECO:0000313" key="1">
    <source>
        <dbReference type="EMBL" id="CAG8733520.1"/>
    </source>
</evidence>
<proteinExistence type="predicted"/>
<gene>
    <name evidence="1" type="ORF">DERYTH_LOCUS15343</name>
</gene>
<keyword evidence="2" id="KW-1185">Reference proteome</keyword>
<reference evidence="1" key="1">
    <citation type="submission" date="2021-06" db="EMBL/GenBank/DDBJ databases">
        <authorList>
            <person name="Kallberg Y."/>
            <person name="Tangrot J."/>
            <person name="Rosling A."/>
        </authorList>
    </citation>
    <scope>NUCLEOTIDE SEQUENCE</scope>
    <source>
        <strain evidence="1">MA453B</strain>
    </source>
</reference>
<dbReference type="Proteomes" id="UP000789405">
    <property type="component" value="Unassembled WGS sequence"/>
</dbReference>
<accession>A0A9N9IFI5</accession>
<sequence>SGFAQPWRGVVLTVQYPFMAHPGGVVLPGVMGVVPSANKLCCFQKTELDAIKVLDTARTKEAADFVEQLKIGQKRHHEEELSSTPQKV</sequence>
<name>A0A9N9IFI5_9GLOM</name>
<evidence type="ECO:0000313" key="2">
    <source>
        <dbReference type="Proteomes" id="UP000789405"/>
    </source>
</evidence>
<organism evidence="1 2">
    <name type="scientific">Dentiscutata erythropus</name>
    <dbReference type="NCBI Taxonomy" id="1348616"/>
    <lineage>
        <taxon>Eukaryota</taxon>
        <taxon>Fungi</taxon>
        <taxon>Fungi incertae sedis</taxon>
        <taxon>Mucoromycota</taxon>
        <taxon>Glomeromycotina</taxon>
        <taxon>Glomeromycetes</taxon>
        <taxon>Diversisporales</taxon>
        <taxon>Gigasporaceae</taxon>
        <taxon>Dentiscutata</taxon>
    </lineage>
</organism>
<protein>
    <submittedName>
        <fullName evidence="1">7840_t:CDS:1</fullName>
    </submittedName>
</protein>
<comment type="caution">
    <text evidence="1">The sequence shown here is derived from an EMBL/GenBank/DDBJ whole genome shotgun (WGS) entry which is preliminary data.</text>
</comment>
<dbReference type="AlphaFoldDB" id="A0A9N9IFI5"/>
<dbReference type="EMBL" id="CAJVPY010012349">
    <property type="protein sequence ID" value="CAG8733520.1"/>
    <property type="molecule type" value="Genomic_DNA"/>
</dbReference>